<evidence type="ECO:0000313" key="10">
    <source>
        <dbReference type="EMBL" id="PWN94155.1"/>
    </source>
</evidence>
<protein>
    <recommendedName>
        <fullName evidence="3">Cytochrome c oxidase assembly protein COX20, mitochondrial</fullName>
    </recommendedName>
</protein>
<feature type="transmembrane region" description="Helical" evidence="9">
    <location>
        <begin position="45"/>
        <end position="63"/>
    </location>
</feature>
<dbReference type="OrthoDB" id="14603at2759"/>
<dbReference type="InterPro" id="IPR022533">
    <property type="entry name" value="Cox20"/>
</dbReference>
<reference evidence="10" key="1">
    <citation type="journal article" date="2018" name="Mol. Biol. Evol.">
        <title>Broad Genomic Sampling Reveals a Smut Pathogenic Ancestry of the Fungal Clade Ustilaginomycotina.</title>
        <authorList>
            <person name="Kijpornyongpan T."/>
            <person name="Mondo S.J."/>
            <person name="Barry K."/>
            <person name="Sandor L."/>
            <person name="Lee J."/>
            <person name="Lipzen A."/>
            <person name="Pangilinan J."/>
            <person name="LaButti K."/>
            <person name="Hainaut M."/>
            <person name="Henrissat B."/>
            <person name="Grigoriev I.V."/>
            <person name="Spatafora J.W."/>
            <person name="Aime M.C."/>
        </authorList>
    </citation>
    <scope>NUCLEOTIDE SEQUENCE [LARGE SCALE GENOMIC DNA]</scope>
    <source>
        <strain evidence="10">MCA 4198</strain>
    </source>
</reference>
<evidence type="ECO:0000256" key="7">
    <source>
        <dbReference type="ARBA" id="ARBA00023128"/>
    </source>
</evidence>
<comment type="subcellular location">
    <subcellularLocation>
        <location evidence="1">Mitochondrion inner membrane</location>
    </subcellularLocation>
</comment>
<evidence type="ECO:0000256" key="4">
    <source>
        <dbReference type="ARBA" id="ARBA00022692"/>
    </source>
</evidence>
<evidence type="ECO:0000256" key="9">
    <source>
        <dbReference type="SAM" id="Phobius"/>
    </source>
</evidence>
<dbReference type="Proteomes" id="UP000245768">
    <property type="component" value="Unassembled WGS sequence"/>
</dbReference>
<dbReference type="GO" id="GO:0005743">
    <property type="term" value="C:mitochondrial inner membrane"/>
    <property type="evidence" value="ECO:0007669"/>
    <property type="project" value="UniProtKB-SubCell"/>
</dbReference>
<evidence type="ECO:0000256" key="5">
    <source>
        <dbReference type="ARBA" id="ARBA00022792"/>
    </source>
</evidence>
<keyword evidence="6 9" id="KW-1133">Transmembrane helix</keyword>
<dbReference type="AlphaFoldDB" id="A0A316Z1T8"/>
<gene>
    <name evidence="10" type="ORF">FA10DRAFT_299465</name>
</gene>
<dbReference type="InParanoid" id="A0A316Z1T8"/>
<dbReference type="GO" id="GO:0033617">
    <property type="term" value="P:mitochondrial respiratory chain complex IV assembly"/>
    <property type="evidence" value="ECO:0007669"/>
    <property type="project" value="InterPro"/>
</dbReference>
<dbReference type="EMBL" id="KZ819634">
    <property type="protein sequence ID" value="PWN94155.1"/>
    <property type="molecule type" value="Genomic_DNA"/>
</dbReference>
<comment type="similarity">
    <text evidence="2">Belongs to the COX20 family.</text>
</comment>
<keyword evidence="7" id="KW-0496">Mitochondrion</keyword>
<sequence>MATTIDAPDRIGKDNTLTAKLAGLDPLDAARRLGDGRVPCARSSLLLGMGTAGAVAGVGLVARRGMLRSANWGVGAFVFVSLVSWHTCRSARRQEAKRMKVIVEDFQKKRGERAAAAGEGR</sequence>
<dbReference type="PANTHER" id="PTHR31586">
    <property type="entry name" value="CYTOCHROME C OXIDASE PROTEIN 20"/>
    <property type="match status" value="1"/>
</dbReference>
<evidence type="ECO:0000313" key="11">
    <source>
        <dbReference type="Proteomes" id="UP000245768"/>
    </source>
</evidence>
<organism evidence="10 11">
    <name type="scientific">Acaromyces ingoldii</name>
    <dbReference type="NCBI Taxonomy" id="215250"/>
    <lineage>
        <taxon>Eukaryota</taxon>
        <taxon>Fungi</taxon>
        <taxon>Dikarya</taxon>
        <taxon>Basidiomycota</taxon>
        <taxon>Ustilaginomycotina</taxon>
        <taxon>Exobasidiomycetes</taxon>
        <taxon>Exobasidiales</taxon>
        <taxon>Cryptobasidiaceae</taxon>
        <taxon>Acaromyces</taxon>
    </lineage>
</organism>
<evidence type="ECO:0000256" key="6">
    <source>
        <dbReference type="ARBA" id="ARBA00022989"/>
    </source>
</evidence>
<accession>A0A316Z1T8</accession>
<keyword evidence="5" id="KW-0999">Mitochondrion inner membrane</keyword>
<evidence type="ECO:0000256" key="1">
    <source>
        <dbReference type="ARBA" id="ARBA00004273"/>
    </source>
</evidence>
<dbReference type="FunCoup" id="A0A316Z1T8">
    <property type="interactions" value="132"/>
</dbReference>
<proteinExistence type="inferred from homology"/>
<evidence type="ECO:0000256" key="2">
    <source>
        <dbReference type="ARBA" id="ARBA00009575"/>
    </source>
</evidence>
<feature type="transmembrane region" description="Helical" evidence="9">
    <location>
        <begin position="69"/>
        <end position="88"/>
    </location>
</feature>
<name>A0A316Z1T8_9BASI</name>
<keyword evidence="11" id="KW-1185">Reference proteome</keyword>
<dbReference type="PANTHER" id="PTHR31586:SF1">
    <property type="entry name" value="CYTOCHROME C OXIDASE ASSEMBLY PROTEIN COX20, MITOCHONDRIAL"/>
    <property type="match status" value="1"/>
</dbReference>
<keyword evidence="4 9" id="KW-0812">Transmembrane</keyword>
<evidence type="ECO:0000256" key="8">
    <source>
        <dbReference type="ARBA" id="ARBA00023136"/>
    </source>
</evidence>
<evidence type="ECO:0000256" key="3">
    <source>
        <dbReference type="ARBA" id="ARBA00017689"/>
    </source>
</evidence>
<dbReference type="GeneID" id="37046645"/>
<dbReference type="RefSeq" id="XP_025381353.1">
    <property type="nucleotide sequence ID" value="XM_025524729.1"/>
</dbReference>
<keyword evidence="8 9" id="KW-0472">Membrane</keyword>
<dbReference type="Pfam" id="PF12597">
    <property type="entry name" value="Cox20"/>
    <property type="match status" value="1"/>
</dbReference>